<comment type="caution">
    <text evidence="1">The sequence shown here is derived from an EMBL/GenBank/DDBJ whole genome shotgun (WGS) entry which is preliminary data.</text>
</comment>
<reference evidence="1 2" key="1">
    <citation type="submission" date="2020-06" db="EMBL/GenBank/DDBJ databases">
        <title>WGS assembly of Ceratodon purpureus strain R40.</title>
        <authorList>
            <person name="Carey S.B."/>
            <person name="Jenkins J."/>
            <person name="Shu S."/>
            <person name="Lovell J.T."/>
            <person name="Sreedasyam A."/>
            <person name="Maumus F."/>
            <person name="Tiley G.P."/>
            <person name="Fernandez-Pozo N."/>
            <person name="Barry K."/>
            <person name="Chen C."/>
            <person name="Wang M."/>
            <person name="Lipzen A."/>
            <person name="Daum C."/>
            <person name="Saski C.A."/>
            <person name="Payton A.C."/>
            <person name="Mcbreen J.C."/>
            <person name="Conrad R.E."/>
            <person name="Kollar L.M."/>
            <person name="Olsson S."/>
            <person name="Huttunen S."/>
            <person name="Landis J.B."/>
            <person name="Wickett N.J."/>
            <person name="Johnson M.G."/>
            <person name="Rensing S.A."/>
            <person name="Grimwood J."/>
            <person name="Schmutz J."/>
            <person name="Mcdaniel S.F."/>
        </authorList>
    </citation>
    <scope>NUCLEOTIDE SEQUENCE [LARGE SCALE GENOMIC DNA]</scope>
    <source>
        <strain evidence="1 2">R40</strain>
    </source>
</reference>
<organism evidence="1 2">
    <name type="scientific">Ceratodon purpureus</name>
    <name type="common">Fire moss</name>
    <name type="synonym">Dicranum purpureum</name>
    <dbReference type="NCBI Taxonomy" id="3225"/>
    <lineage>
        <taxon>Eukaryota</taxon>
        <taxon>Viridiplantae</taxon>
        <taxon>Streptophyta</taxon>
        <taxon>Embryophyta</taxon>
        <taxon>Bryophyta</taxon>
        <taxon>Bryophytina</taxon>
        <taxon>Bryopsida</taxon>
        <taxon>Dicranidae</taxon>
        <taxon>Pseudoditrichales</taxon>
        <taxon>Ditrichaceae</taxon>
        <taxon>Ceratodon</taxon>
    </lineage>
</organism>
<evidence type="ECO:0000313" key="1">
    <source>
        <dbReference type="EMBL" id="KAG0557418.1"/>
    </source>
</evidence>
<dbReference type="AlphaFoldDB" id="A0A8T0GI24"/>
<dbReference type="Proteomes" id="UP000822688">
    <property type="component" value="Chromosome 11"/>
</dbReference>
<protein>
    <submittedName>
        <fullName evidence="1">Uncharacterized protein</fullName>
    </submittedName>
</protein>
<gene>
    <name evidence="1" type="ORF">KC19_11G128500</name>
</gene>
<accession>A0A8T0GI24</accession>
<dbReference type="EMBL" id="CM026432">
    <property type="protein sequence ID" value="KAG0557418.1"/>
    <property type="molecule type" value="Genomic_DNA"/>
</dbReference>
<name>A0A8T0GI24_CERPU</name>
<sequence>MSQIRFVASTQNRKQTRLATAKGQPKRRLTKDLFISSKLGLLLNANVCKRSYDNAVPMLQFSTETSNEALTTLLCLVDYPFQMVRFKIYQVYLQFSKIQNAHLLCTVINP</sequence>
<evidence type="ECO:0000313" key="2">
    <source>
        <dbReference type="Proteomes" id="UP000822688"/>
    </source>
</evidence>
<keyword evidence="2" id="KW-1185">Reference proteome</keyword>
<proteinExistence type="predicted"/>